<evidence type="ECO:0000256" key="1">
    <source>
        <dbReference type="ARBA" id="ARBA00006484"/>
    </source>
</evidence>
<dbReference type="EMBL" id="AUZY01007105">
    <property type="protein sequence ID" value="EQD51508.1"/>
    <property type="molecule type" value="Genomic_DNA"/>
</dbReference>
<reference evidence="4" key="2">
    <citation type="journal article" date="2014" name="ISME J.">
        <title>Microbial stratification in low pH oxic and suboxic macroscopic growths along an acid mine drainage.</title>
        <authorList>
            <person name="Mendez-Garcia C."/>
            <person name="Mesa V."/>
            <person name="Sprenger R.R."/>
            <person name="Richter M."/>
            <person name="Diez M.S."/>
            <person name="Solano J."/>
            <person name="Bargiela R."/>
            <person name="Golyshina O.V."/>
            <person name="Manteca A."/>
            <person name="Ramos J.L."/>
            <person name="Gallego J.R."/>
            <person name="Llorente I."/>
            <person name="Martins Dos Santos V.A."/>
            <person name="Jensen O.N."/>
            <person name="Pelaez A.I."/>
            <person name="Sanchez J."/>
            <person name="Ferrer M."/>
        </authorList>
    </citation>
    <scope>NUCLEOTIDE SEQUENCE</scope>
</reference>
<dbReference type="InterPro" id="IPR002347">
    <property type="entry name" value="SDR_fam"/>
</dbReference>
<name>T1A3P6_9ZZZZ</name>
<organism evidence="4">
    <name type="scientific">mine drainage metagenome</name>
    <dbReference type="NCBI Taxonomy" id="410659"/>
    <lineage>
        <taxon>unclassified sequences</taxon>
        <taxon>metagenomes</taxon>
        <taxon>ecological metagenomes</taxon>
    </lineage>
</organism>
<dbReference type="AlphaFoldDB" id="T1A3P6"/>
<accession>T1A3P6</accession>
<keyword evidence="2" id="KW-0521">NADP</keyword>
<proteinExistence type="inferred from homology"/>
<dbReference type="PANTHER" id="PTHR43391:SF14">
    <property type="entry name" value="DEHYDROGENASE_REDUCTASE SDR FAMILY PROTEIN 7-LIKE"/>
    <property type="match status" value="1"/>
</dbReference>
<evidence type="ECO:0000313" key="4">
    <source>
        <dbReference type="EMBL" id="EQD51508.1"/>
    </source>
</evidence>
<protein>
    <submittedName>
        <fullName evidence="4">Short-chain dehydrogenase/reductase SDR</fullName>
    </submittedName>
</protein>
<comment type="similarity">
    <text evidence="1">Belongs to the short-chain dehydrogenases/reductases (SDR) family.</text>
</comment>
<dbReference type="Gene3D" id="3.40.50.720">
    <property type="entry name" value="NAD(P)-binding Rossmann-like Domain"/>
    <property type="match status" value="1"/>
</dbReference>
<feature type="non-terminal residue" evidence="4">
    <location>
        <position position="103"/>
    </location>
</feature>
<dbReference type="InterPro" id="IPR036291">
    <property type="entry name" value="NAD(P)-bd_dom_sf"/>
</dbReference>
<gene>
    <name evidence="4" type="ORF">B1B_10990</name>
</gene>
<dbReference type="Pfam" id="PF00106">
    <property type="entry name" value="adh_short"/>
    <property type="match status" value="1"/>
</dbReference>
<dbReference type="CDD" id="cd05233">
    <property type="entry name" value="SDR_c"/>
    <property type="match status" value="1"/>
</dbReference>
<evidence type="ECO:0000256" key="3">
    <source>
        <dbReference type="ARBA" id="ARBA00023002"/>
    </source>
</evidence>
<dbReference type="PANTHER" id="PTHR43391">
    <property type="entry name" value="RETINOL DEHYDROGENASE-RELATED"/>
    <property type="match status" value="1"/>
</dbReference>
<comment type="caution">
    <text evidence="4">The sequence shown here is derived from an EMBL/GenBank/DDBJ whole genome shotgun (WGS) entry which is preliminary data.</text>
</comment>
<reference evidence="4" key="1">
    <citation type="submission" date="2013-08" db="EMBL/GenBank/DDBJ databases">
        <authorList>
            <person name="Mendez C."/>
            <person name="Richter M."/>
            <person name="Ferrer M."/>
            <person name="Sanchez J."/>
        </authorList>
    </citation>
    <scope>NUCLEOTIDE SEQUENCE</scope>
</reference>
<evidence type="ECO:0000256" key="2">
    <source>
        <dbReference type="ARBA" id="ARBA00022857"/>
    </source>
</evidence>
<dbReference type="PRINTS" id="PR00081">
    <property type="entry name" value="GDHRDH"/>
</dbReference>
<dbReference type="GO" id="GO:0016491">
    <property type="term" value="F:oxidoreductase activity"/>
    <property type="evidence" value="ECO:0007669"/>
    <property type="project" value="UniProtKB-KW"/>
</dbReference>
<dbReference type="SUPFAM" id="SSF51735">
    <property type="entry name" value="NAD(P)-binding Rossmann-fold domains"/>
    <property type="match status" value="1"/>
</dbReference>
<sequence length="103" mass="10850">MSDRVVLVTGSTSGIGEATARRFARDGANVVFNSRASSDVGEALARATPGSHYVRADIALADDCYALVAEVLDRFGRLDVLVNNAGTTRVIDHRDLASASLDV</sequence>
<keyword evidence="3" id="KW-0560">Oxidoreductase</keyword>